<evidence type="ECO:0000313" key="2">
    <source>
        <dbReference type="EMBL" id="KMU73851.1"/>
    </source>
</evidence>
<feature type="compositionally biased region" description="Acidic residues" evidence="1">
    <location>
        <begin position="81"/>
        <end position="90"/>
    </location>
</feature>
<accession>A0A0J8QN08</accession>
<protein>
    <submittedName>
        <fullName evidence="2">Uncharacterized protein</fullName>
    </submittedName>
</protein>
<dbReference type="Proteomes" id="UP000054559">
    <property type="component" value="Unassembled WGS sequence"/>
</dbReference>
<gene>
    <name evidence="2" type="ORF">CISG_10238</name>
</gene>
<evidence type="ECO:0000313" key="3">
    <source>
        <dbReference type="Proteomes" id="UP000054559"/>
    </source>
</evidence>
<sequence>MRKTKDRDNRSKRTEKKITKVEACNSSQLGKDGEKAKTKRLRWWPRPGPHWRGQGILGRLSLTRWRARGRERGGGEREPGEDGDWVDEVPEEPKEKAQTPDVTALEGTKKLYSTPCILRTCTHPDEDLLNPTRSRVITDVQSYASHPDTFGAVVVVMVMVMVVGPGGYGGVSDGHKINSPGAETQKLSLQAARSSLLLGTFLAACRDAFWAQLTPY</sequence>
<proteinExistence type="predicted"/>
<feature type="compositionally biased region" description="Basic and acidic residues" evidence="1">
    <location>
        <begin position="68"/>
        <end position="80"/>
    </location>
</feature>
<dbReference type="EMBL" id="DS268266">
    <property type="protein sequence ID" value="KMU73851.1"/>
    <property type="molecule type" value="Genomic_DNA"/>
</dbReference>
<evidence type="ECO:0000256" key="1">
    <source>
        <dbReference type="SAM" id="MobiDB-lite"/>
    </source>
</evidence>
<reference evidence="3" key="1">
    <citation type="journal article" date="2010" name="Genome Res.">
        <title>Population genomic sequencing of Coccidioides fungi reveals recent hybridization and transposon control.</title>
        <authorList>
            <person name="Neafsey D.E."/>
            <person name="Barker B.M."/>
            <person name="Sharpton T.J."/>
            <person name="Stajich J.E."/>
            <person name="Park D.J."/>
            <person name="Whiston E."/>
            <person name="Hung C.-Y."/>
            <person name="McMahan C."/>
            <person name="White J."/>
            <person name="Sykes S."/>
            <person name="Heiman D."/>
            <person name="Young S."/>
            <person name="Zeng Q."/>
            <person name="Abouelleil A."/>
            <person name="Aftuck L."/>
            <person name="Bessette D."/>
            <person name="Brown A."/>
            <person name="FitzGerald M."/>
            <person name="Lui A."/>
            <person name="Macdonald J.P."/>
            <person name="Priest M."/>
            <person name="Orbach M.J."/>
            <person name="Galgiani J.N."/>
            <person name="Kirkland T.N."/>
            <person name="Cole G.T."/>
            <person name="Birren B.W."/>
            <person name="Henn M.R."/>
            <person name="Taylor J.W."/>
            <person name="Rounsley S.D."/>
        </authorList>
    </citation>
    <scope>NUCLEOTIDE SEQUENCE [LARGE SCALE GENOMIC DNA]</scope>
    <source>
        <strain evidence="3">RMSCC 3703</strain>
    </source>
</reference>
<dbReference type="AlphaFoldDB" id="A0A0J8QN08"/>
<feature type="region of interest" description="Disordered" evidence="1">
    <location>
        <begin position="68"/>
        <end position="101"/>
    </location>
</feature>
<organism evidence="2 3">
    <name type="scientific">Coccidioides immitis RMSCC 3703</name>
    <dbReference type="NCBI Taxonomy" id="454286"/>
    <lineage>
        <taxon>Eukaryota</taxon>
        <taxon>Fungi</taxon>
        <taxon>Dikarya</taxon>
        <taxon>Ascomycota</taxon>
        <taxon>Pezizomycotina</taxon>
        <taxon>Eurotiomycetes</taxon>
        <taxon>Eurotiomycetidae</taxon>
        <taxon>Onygenales</taxon>
        <taxon>Onygenaceae</taxon>
        <taxon>Coccidioides</taxon>
    </lineage>
</organism>
<name>A0A0J8QN08_COCIT</name>